<dbReference type="PANTHER" id="PTHR30603:SF60">
    <property type="entry name" value="RNA POLYMERASE SIGMA FACTOR RPOD"/>
    <property type="match status" value="1"/>
</dbReference>
<protein>
    <recommendedName>
        <fullName evidence="1">RNA polymerase sigma-70 region 2 domain-containing protein</fullName>
    </recommendedName>
</protein>
<evidence type="ECO:0000313" key="2">
    <source>
        <dbReference type="EMBL" id="ABW26620.1"/>
    </source>
</evidence>
<dbReference type="Proteomes" id="UP000000268">
    <property type="component" value="Chromosome"/>
</dbReference>
<evidence type="ECO:0000313" key="3">
    <source>
        <dbReference type="Proteomes" id="UP000000268"/>
    </source>
</evidence>
<dbReference type="AlphaFoldDB" id="B0CA33"/>
<keyword evidence="3" id="KW-1185">Reference proteome</keyword>
<dbReference type="GO" id="GO:0003700">
    <property type="term" value="F:DNA-binding transcription factor activity"/>
    <property type="evidence" value="ECO:0007669"/>
    <property type="project" value="InterPro"/>
</dbReference>
<reference evidence="2 3" key="1">
    <citation type="journal article" date="2008" name="Proc. Natl. Acad. Sci. U.S.A.">
        <title>Niche adaptation and genome expansion in the chlorophyll d-producing cyanobacterium Acaryochloris marina.</title>
        <authorList>
            <person name="Swingley W.D."/>
            <person name="Chen M."/>
            <person name="Cheung P.C."/>
            <person name="Conrad A.L."/>
            <person name="Dejesa L.C."/>
            <person name="Hao J."/>
            <person name="Honchak B.M."/>
            <person name="Karbach L.E."/>
            <person name="Kurdoglu A."/>
            <person name="Lahiri S."/>
            <person name="Mastrian S.D."/>
            <person name="Miyashita H."/>
            <person name="Page L."/>
            <person name="Ramakrishna P."/>
            <person name="Satoh S."/>
            <person name="Sattley W.M."/>
            <person name="Shimada Y."/>
            <person name="Taylor H.L."/>
            <person name="Tomo T."/>
            <person name="Tsuchiya T."/>
            <person name="Wang Z.T."/>
            <person name="Raymond J."/>
            <person name="Mimuro M."/>
            <person name="Blankenship R.E."/>
            <person name="Touchman J.W."/>
        </authorList>
    </citation>
    <scope>NUCLEOTIDE SEQUENCE [LARGE SCALE GENOMIC DNA]</scope>
    <source>
        <strain evidence="3">MBIC 11017</strain>
    </source>
</reference>
<organism evidence="2 3">
    <name type="scientific">Acaryochloris marina (strain MBIC 11017)</name>
    <dbReference type="NCBI Taxonomy" id="329726"/>
    <lineage>
        <taxon>Bacteria</taxon>
        <taxon>Bacillati</taxon>
        <taxon>Cyanobacteriota</taxon>
        <taxon>Cyanophyceae</taxon>
        <taxon>Acaryochloridales</taxon>
        <taxon>Acaryochloridaceae</taxon>
        <taxon>Acaryochloris</taxon>
    </lineage>
</organism>
<gene>
    <name evidence="2" type="ordered locus">AM1_1596</name>
</gene>
<evidence type="ECO:0000259" key="1">
    <source>
        <dbReference type="Pfam" id="PF04542"/>
    </source>
</evidence>
<dbReference type="eggNOG" id="COG0568">
    <property type="taxonomic scope" value="Bacteria"/>
</dbReference>
<dbReference type="Gene3D" id="1.10.601.10">
    <property type="entry name" value="RNA Polymerase Primary Sigma Factor"/>
    <property type="match status" value="1"/>
</dbReference>
<dbReference type="InterPro" id="IPR050239">
    <property type="entry name" value="Sigma-70_RNA_pol_init_factors"/>
</dbReference>
<dbReference type="InterPro" id="IPR007627">
    <property type="entry name" value="RNA_pol_sigma70_r2"/>
</dbReference>
<feature type="domain" description="RNA polymerase sigma-70 region 2" evidence="1">
    <location>
        <begin position="23"/>
        <end position="51"/>
    </location>
</feature>
<dbReference type="SUPFAM" id="SSF88946">
    <property type="entry name" value="Sigma2 domain of RNA polymerase sigma factors"/>
    <property type="match status" value="1"/>
</dbReference>
<sequence>MSPIYDWSSPSPRKITKLEFLVLIQEGTIGLRRSVEKFDPTKGYRFSTYAY</sequence>
<dbReference type="GO" id="GO:0006352">
    <property type="term" value="P:DNA-templated transcription initiation"/>
    <property type="evidence" value="ECO:0007669"/>
    <property type="project" value="InterPro"/>
</dbReference>
<accession>B0CA33</accession>
<dbReference type="InterPro" id="IPR013325">
    <property type="entry name" value="RNA_pol_sigma_r2"/>
</dbReference>
<dbReference type="STRING" id="329726.AM1_1596"/>
<proteinExistence type="predicted"/>
<dbReference type="KEGG" id="amr:AM1_1596"/>
<dbReference type="HOGENOM" id="CLU_3094350_0_0_3"/>
<name>B0CA33_ACAM1</name>
<dbReference type="Pfam" id="PF04542">
    <property type="entry name" value="Sigma70_r2"/>
    <property type="match status" value="1"/>
</dbReference>
<dbReference type="PANTHER" id="PTHR30603">
    <property type="entry name" value="RNA POLYMERASE SIGMA FACTOR RPO"/>
    <property type="match status" value="1"/>
</dbReference>
<dbReference type="EMBL" id="CP000828">
    <property type="protein sequence ID" value="ABW26620.1"/>
    <property type="molecule type" value="Genomic_DNA"/>
</dbReference>